<evidence type="ECO:0000256" key="1">
    <source>
        <dbReference type="SAM" id="MobiDB-lite"/>
    </source>
</evidence>
<dbReference type="OrthoDB" id="9398395at2759"/>
<dbReference type="AlphaFoldDB" id="A0A852HJ79"/>
<evidence type="ECO:0000313" key="2">
    <source>
        <dbReference type="EMBL" id="NXX29272.1"/>
    </source>
</evidence>
<sequence length="160" mass="17496">LRDPLDFGSPPNFPPPQAQRRRDLEEELRDLSNQVAALGRSLAAERGRSLMEGGALRALEIAVGGAQARAGGACRALDRAKERLRLQQETEQLLWAELEAARAAKAGAELRAQEAESRCQARGAELERLRQAVQVAQHSRRRAEQERDQAAAKVGHAPPP</sequence>
<accession>A0A852HJ79</accession>
<evidence type="ECO:0000313" key="3">
    <source>
        <dbReference type="Proteomes" id="UP000653383"/>
    </source>
</evidence>
<name>A0A852HJ79_9PASS</name>
<protein>
    <submittedName>
        <fullName evidence="2">MYH10 protein</fullName>
    </submittedName>
</protein>
<comment type="caution">
    <text evidence="2">The sequence shown here is derived from an EMBL/GenBank/DDBJ whole genome shotgun (WGS) entry which is preliminary data.</text>
</comment>
<feature type="region of interest" description="Disordered" evidence="1">
    <location>
        <begin position="132"/>
        <end position="160"/>
    </location>
</feature>
<feature type="non-terminal residue" evidence="2">
    <location>
        <position position="1"/>
    </location>
</feature>
<proteinExistence type="predicted"/>
<reference evidence="2" key="1">
    <citation type="submission" date="2020-02" db="EMBL/GenBank/DDBJ databases">
        <title>Bird 10,000 Genomes (B10K) Project - Family phase.</title>
        <authorList>
            <person name="Zhang G."/>
        </authorList>
    </citation>
    <scope>NUCLEOTIDE SEQUENCE</scope>
    <source>
        <strain evidence="2">B10K-DU-002-40</strain>
        <tissue evidence="2">Muscle</tissue>
    </source>
</reference>
<dbReference type="EMBL" id="WAAE01010502">
    <property type="protein sequence ID" value="NXX29272.1"/>
    <property type="molecule type" value="Genomic_DNA"/>
</dbReference>
<feature type="region of interest" description="Disordered" evidence="1">
    <location>
        <begin position="1"/>
        <end position="26"/>
    </location>
</feature>
<gene>
    <name evidence="2" type="primary">Myh10_0</name>
    <name evidence="2" type="ORF">NICCHL_R15173</name>
</gene>
<organism evidence="2 3">
    <name type="scientific">Nicator chloris</name>
    <dbReference type="NCBI Taxonomy" id="237433"/>
    <lineage>
        <taxon>Eukaryota</taxon>
        <taxon>Metazoa</taxon>
        <taxon>Chordata</taxon>
        <taxon>Craniata</taxon>
        <taxon>Vertebrata</taxon>
        <taxon>Euteleostomi</taxon>
        <taxon>Archelosauria</taxon>
        <taxon>Archosauria</taxon>
        <taxon>Dinosauria</taxon>
        <taxon>Saurischia</taxon>
        <taxon>Theropoda</taxon>
        <taxon>Coelurosauria</taxon>
        <taxon>Aves</taxon>
        <taxon>Neognathae</taxon>
        <taxon>Neoaves</taxon>
        <taxon>Telluraves</taxon>
        <taxon>Australaves</taxon>
        <taxon>Passeriformes</taxon>
        <taxon>Sylvioidea</taxon>
        <taxon>Pycnonotidae</taxon>
        <taxon>Nicator</taxon>
    </lineage>
</organism>
<dbReference type="Proteomes" id="UP000653383">
    <property type="component" value="Unassembled WGS sequence"/>
</dbReference>
<feature type="non-terminal residue" evidence="2">
    <location>
        <position position="160"/>
    </location>
</feature>
<keyword evidence="3" id="KW-1185">Reference proteome</keyword>